<dbReference type="Proteomes" id="UP001610990">
    <property type="component" value="Unassembled WGS sequence"/>
</dbReference>
<dbReference type="Gene3D" id="1.25.40.10">
    <property type="entry name" value="Tetratricopeptide repeat domain"/>
    <property type="match status" value="2"/>
</dbReference>
<dbReference type="RefSeq" id="WP_397674493.1">
    <property type="nucleotide sequence ID" value="NZ_JBIRGH010000016.1"/>
</dbReference>
<protein>
    <submittedName>
        <fullName evidence="1">ATP-binding protein</fullName>
    </submittedName>
</protein>
<dbReference type="SMART" id="SM00028">
    <property type="entry name" value="TPR"/>
    <property type="match status" value="6"/>
</dbReference>
<sequence>MDELERLDAVLPGQDGEPVVVSICVIAGTAGAGKTSLALHWAHQVRDRFPDGQLHLNLRGYDPQEPVTAGEALHRFLTALGVPSDAVPPDAEAAAALYRSLLADRRVLVVLDNASTVSQVRPLLPGGDRCLTIVTSRNRLSGLAIRDGAHRITLGTLPEEAAVALLRVVTAGFRPQDDEEKLSELSRLCARLPLALRIAAERAASHPHMRLEELIADLRDESALWDALSSGDEEEAEAVRTVFAWSYRALPAEASRVFRLLGLHPGPDLGAGAVSALAGISVRRARQVLDVLVGAHLVEQTAADRYEFHDLLRVYAVDRVREEESDDSRGEALGRLLDWYLRMADAAQGWIAPDEEHVPLPQHGESMEPLSLPGYDQAVEWSEREQANILPAVRAAEDAGRDGHAWRLAAVWRYGQPPSAPAAEWLPIGEIGLRAVRRTGDRWWEARLLDGLGIIYRRINRPAESLGHHEDALGIWRELGDRHGEAVSLNALGLLHLRRRRLPEAESMFRDALAGFRELADAGWQAVVLSNRGRARHDAGLLTEAADDVREAVVAHREQGDSASVGDALAVLSAVHLDRGEPEKGLRAAQEAVEIALELRDHTLEGFWLLTLGAAQLALGRPGVALESYQRSAVLHRRLGDRSREALAWHGTGEVYAQLGRDEEAAAFHRRAAAVHRELGDSWSAAVALDALATSLRADRPEEARRCWGDVLRLIAEFDDPRAARLRGRADRGSGERNP</sequence>
<dbReference type="InterPro" id="IPR027417">
    <property type="entry name" value="P-loop_NTPase"/>
</dbReference>
<dbReference type="InterPro" id="IPR019734">
    <property type="entry name" value="TPR_rpt"/>
</dbReference>
<dbReference type="GO" id="GO:0005524">
    <property type="term" value="F:ATP binding"/>
    <property type="evidence" value="ECO:0007669"/>
    <property type="project" value="UniProtKB-KW"/>
</dbReference>
<dbReference type="SUPFAM" id="SSF52540">
    <property type="entry name" value="P-loop containing nucleoside triphosphate hydrolases"/>
    <property type="match status" value="1"/>
</dbReference>
<accession>A0ABW7RHB5</accession>
<comment type="caution">
    <text evidence="1">The sequence shown here is derived from an EMBL/GenBank/DDBJ whole genome shotgun (WGS) entry which is preliminary data.</text>
</comment>
<dbReference type="PANTHER" id="PTHR47691">
    <property type="entry name" value="REGULATOR-RELATED"/>
    <property type="match status" value="1"/>
</dbReference>
<dbReference type="Gene3D" id="3.40.50.300">
    <property type="entry name" value="P-loop containing nucleotide triphosphate hydrolases"/>
    <property type="match status" value="1"/>
</dbReference>
<evidence type="ECO:0000313" key="1">
    <source>
        <dbReference type="EMBL" id="MFH8587467.1"/>
    </source>
</evidence>
<dbReference type="InterPro" id="IPR011990">
    <property type="entry name" value="TPR-like_helical_dom_sf"/>
</dbReference>
<dbReference type="Pfam" id="PF13176">
    <property type="entry name" value="TPR_7"/>
    <property type="match status" value="1"/>
</dbReference>
<keyword evidence="2" id="KW-1185">Reference proteome</keyword>
<dbReference type="PANTHER" id="PTHR47691:SF3">
    <property type="entry name" value="HTH-TYPE TRANSCRIPTIONAL REGULATOR RV0890C-RELATED"/>
    <property type="match status" value="1"/>
</dbReference>
<dbReference type="PRINTS" id="PR00364">
    <property type="entry name" value="DISEASERSIST"/>
</dbReference>
<keyword evidence="1" id="KW-0547">Nucleotide-binding</keyword>
<proteinExistence type="predicted"/>
<dbReference type="Pfam" id="PF13424">
    <property type="entry name" value="TPR_12"/>
    <property type="match status" value="1"/>
</dbReference>
<dbReference type="EMBL" id="JBIRGH010000016">
    <property type="protein sequence ID" value="MFH8587467.1"/>
    <property type="molecule type" value="Genomic_DNA"/>
</dbReference>
<dbReference type="SUPFAM" id="SSF48452">
    <property type="entry name" value="TPR-like"/>
    <property type="match status" value="2"/>
</dbReference>
<organism evidence="1 2">
    <name type="scientific">Streptomyces celluloflavus</name>
    <dbReference type="NCBI Taxonomy" id="58344"/>
    <lineage>
        <taxon>Bacteria</taxon>
        <taxon>Bacillati</taxon>
        <taxon>Actinomycetota</taxon>
        <taxon>Actinomycetes</taxon>
        <taxon>Kitasatosporales</taxon>
        <taxon>Streptomycetaceae</taxon>
        <taxon>Streptomyces</taxon>
    </lineage>
</organism>
<name>A0ABW7RHB5_9ACTN</name>
<evidence type="ECO:0000313" key="2">
    <source>
        <dbReference type="Proteomes" id="UP001610990"/>
    </source>
</evidence>
<keyword evidence="1" id="KW-0067">ATP-binding</keyword>
<reference evidence="1 2" key="1">
    <citation type="submission" date="2024-10" db="EMBL/GenBank/DDBJ databases">
        <title>The Natural Products Discovery Center: Release of the First 8490 Sequenced Strains for Exploring Actinobacteria Biosynthetic Diversity.</title>
        <authorList>
            <person name="Kalkreuter E."/>
            <person name="Kautsar S.A."/>
            <person name="Yang D."/>
            <person name="Bader C.D."/>
            <person name="Teijaro C.N."/>
            <person name="Fluegel L."/>
            <person name="Davis C.M."/>
            <person name="Simpson J.R."/>
            <person name="Lauterbach L."/>
            <person name="Steele A.D."/>
            <person name="Gui C."/>
            <person name="Meng S."/>
            <person name="Li G."/>
            <person name="Viehrig K."/>
            <person name="Ye F."/>
            <person name="Su P."/>
            <person name="Kiefer A.F."/>
            <person name="Nichols A."/>
            <person name="Cepeda A.J."/>
            <person name="Yan W."/>
            <person name="Fan B."/>
            <person name="Jiang Y."/>
            <person name="Adhikari A."/>
            <person name="Zheng C.-J."/>
            <person name="Schuster L."/>
            <person name="Cowan T.M."/>
            <person name="Smanski M.J."/>
            <person name="Chevrette M.G."/>
            <person name="De Carvalho L.P.S."/>
            <person name="Shen B."/>
        </authorList>
    </citation>
    <scope>NUCLEOTIDE SEQUENCE [LARGE SCALE GENOMIC DNA]</scope>
    <source>
        <strain evidence="1 2">NPDC018013</strain>
    </source>
</reference>
<gene>
    <name evidence="1" type="ORF">ACH4GP_24210</name>
</gene>